<evidence type="ECO:0000256" key="11">
    <source>
        <dbReference type="SAM" id="MobiDB-lite"/>
    </source>
</evidence>
<feature type="transmembrane region" description="Helical" evidence="12">
    <location>
        <begin position="277"/>
        <end position="297"/>
    </location>
</feature>
<feature type="transmembrane region" description="Helical" evidence="12">
    <location>
        <begin position="861"/>
        <end position="880"/>
    </location>
</feature>
<dbReference type="STRING" id="906689.A0A2I0WJF4"/>
<evidence type="ECO:0000256" key="7">
    <source>
        <dbReference type="ARBA" id="ARBA00022840"/>
    </source>
</evidence>
<dbReference type="PROSITE" id="PS00211">
    <property type="entry name" value="ABC_TRANSPORTER_1"/>
    <property type="match status" value="2"/>
</dbReference>
<evidence type="ECO:0000256" key="12">
    <source>
        <dbReference type="SAM" id="Phobius"/>
    </source>
</evidence>
<dbReference type="GO" id="GO:0010328">
    <property type="term" value="F:auxin influx transmembrane transporter activity"/>
    <property type="evidence" value="ECO:0007669"/>
    <property type="project" value="UniProtKB-ARBA"/>
</dbReference>
<keyword evidence="16" id="KW-1185">Reference proteome</keyword>
<dbReference type="SMART" id="SM00382">
    <property type="entry name" value="AAA"/>
    <property type="match status" value="2"/>
</dbReference>
<feature type="transmembrane region" description="Helical" evidence="12">
    <location>
        <begin position="178"/>
        <end position="198"/>
    </location>
</feature>
<evidence type="ECO:0000256" key="1">
    <source>
        <dbReference type="ARBA" id="ARBA00004651"/>
    </source>
</evidence>
<dbReference type="InterPro" id="IPR036640">
    <property type="entry name" value="ABC1_TM_sf"/>
</dbReference>
<name>A0A2I0WJF4_9ASPA</name>
<evidence type="ECO:0000259" key="14">
    <source>
        <dbReference type="PROSITE" id="PS50929"/>
    </source>
</evidence>
<dbReference type="CDD" id="cd18578">
    <property type="entry name" value="ABC_6TM_Pgp_ABCB1_D2_like"/>
    <property type="match status" value="1"/>
</dbReference>
<feature type="domain" description="ABC transporter" evidence="13">
    <location>
        <begin position="1037"/>
        <end position="1274"/>
    </location>
</feature>
<dbReference type="CDD" id="cd18577">
    <property type="entry name" value="ABC_6TM_Pgp_ABCB1_D1_like"/>
    <property type="match status" value="1"/>
</dbReference>
<dbReference type="GO" id="GO:0005743">
    <property type="term" value="C:mitochondrial inner membrane"/>
    <property type="evidence" value="ECO:0007669"/>
    <property type="project" value="TreeGrafter"/>
</dbReference>
<dbReference type="CDD" id="cd03249">
    <property type="entry name" value="ABC_MTABC3_MDL1_MDL2"/>
    <property type="match status" value="2"/>
</dbReference>
<feature type="region of interest" description="Disordered" evidence="11">
    <location>
        <begin position="635"/>
        <end position="658"/>
    </location>
</feature>
<dbReference type="FunFam" id="1.20.1560.10:FF:000009">
    <property type="entry name" value="ABC transporter B family member 1"/>
    <property type="match status" value="1"/>
</dbReference>
<dbReference type="GO" id="GO:0016887">
    <property type="term" value="F:ATP hydrolysis activity"/>
    <property type="evidence" value="ECO:0007669"/>
    <property type="project" value="InterPro"/>
</dbReference>
<reference evidence="15 16" key="1">
    <citation type="journal article" date="2016" name="Sci. Rep.">
        <title>The Dendrobium catenatum Lindl. genome sequence provides insights into polysaccharide synthase, floral development and adaptive evolution.</title>
        <authorList>
            <person name="Zhang G.Q."/>
            <person name="Xu Q."/>
            <person name="Bian C."/>
            <person name="Tsai W.C."/>
            <person name="Yeh C.M."/>
            <person name="Liu K.W."/>
            <person name="Yoshida K."/>
            <person name="Zhang L.S."/>
            <person name="Chang S.B."/>
            <person name="Chen F."/>
            <person name="Shi Y."/>
            <person name="Su Y.Y."/>
            <person name="Zhang Y.Q."/>
            <person name="Chen L.J."/>
            <person name="Yin Y."/>
            <person name="Lin M."/>
            <person name="Huang H."/>
            <person name="Deng H."/>
            <person name="Wang Z.W."/>
            <person name="Zhu S.L."/>
            <person name="Zhao X."/>
            <person name="Deng C."/>
            <person name="Niu S.C."/>
            <person name="Huang J."/>
            <person name="Wang M."/>
            <person name="Liu G.H."/>
            <person name="Yang H.J."/>
            <person name="Xiao X.J."/>
            <person name="Hsiao Y.Y."/>
            <person name="Wu W.L."/>
            <person name="Chen Y.Y."/>
            <person name="Mitsuda N."/>
            <person name="Ohme-Takagi M."/>
            <person name="Luo Y.B."/>
            <person name="Van de Peer Y."/>
            <person name="Liu Z.J."/>
        </authorList>
    </citation>
    <scope>NUCLEOTIDE SEQUENCE [LARGE SCALE GENOMIC DNA]</scope>
    <source>
        <tissue evidence="15">The whole plant</tissue>
    </source>
</reference>
<feature type="domain" description="ABC transmembrane type-1" evidence="14">
    <location>
        <begin position="716"/>
        <end position="1002"/>
    </location>
</feature>
<dbReference type="InterPro" id="IPR027417">
    <property type="entry name" value="P-loop_NTPase"/>
</dbReference>
<evidence type="ECO:0000256" key="8">
    <source>
        <dbReference type="ARBA" id="ARBA00022989"/>
    </source>
</evidence>
<keyword evidence="5" id="KW-0677">Repeat</keyword>
<dbReference type="Pfam" id="PF00664">
    <property type="entry name" value="ABC_membrane"/>
    <property type="match status" value="2"/>
</dbReference>
<evidence type="ECO:0000256" key="6">
    <source>
        <dbReference type="ARBA" id="ARBA00022741"/>
    </source>
</evidence>
<dbReference type="FunFam" id="1.20.1560.10:FF:000044">
    <property type="entry name" value="ABC transporter B family member 9"/>
    <property type="match status" value="1"/>
</dbReference>
<evidence type="ECO:0000256" key="4">
    <source>
        <dbReference type="ARBA" id="ARBA00022692"/>
    </source>
</evidence>
<dbReference type="Gene3D" id="3.40.50.300">
    <property type="entry name" value="P-loop containing nucleotide triphosphate hydrolases"/>
    <property type="match status" value="2"/>
</dbReference>
<dbReference type="GO" id="GO:0010329">
    <property type="term" value="F:auxin efflux transmembrane transporter activity"/>
    <property type="evidence" value="ECO:0007669"/>
    <property type="project" value="UniProtKB-ARBA"/>
</dbReference>
<feature type="domain" description="ABC transmembrane type-1" evidence="14">
    <location>
        <begin position="55"/>
        <end position="342"/>
    </location>
</feature>
<evidence type="ECO:0000256" key="2">
    <source>
        <dbReference type="ARBA" id="ARBA00007577"/>
    </source>
</evidence>
<keyword evidence="3" id="KW-0813">Transport</keyword>
<feature type="transmembrane region" description="Helical" evidence="12">
    <location>
        <begin position="937"/>
        <end position="957"/>
    </location>
</feature>
<dbReference type="SUPFAM" id="SSF52540">
    <property type="entry name" value="P-loop containing nucleoside triphosphate hydrolases"/>
    <property type="match status" value="2"/>
</dbReference>
<feature type="transmembrane region" description="Helical" evidence="12">
    <location>
        <begin position="756"/>
        <end position="783"/>
    </location>
</feature>
<feature type="transmembrane region" description="Helical" evidence="12">
    <location>
        <begin position="204"/>
        <end position="222"/>
    </location>
</feature>
<evidence type="ECO:0000256" key="9">
    <source>
        <dbReference type="ARBA" id="ARBA00023136"/>
    </source>
</evidence>
<dbReference type="InterPro" id="IPR003593">
    <property type="entry name" value="AAA+_ATPase"/>
</dbReference>
<keyword evidence="10" id="KW-0325">Glycoprotein</keyword>
<feature type="domain" description="ABC transporter" evidence="13">
    <location>
        <begin position="377"/>
        <end position="613"/>
    </location>
</feature>
<dbReference type="InterPro" id="IPR017871">
    <property type="entry name" value="ABC_transporter-like_CS"/>
</dbReference>
<accession>A0A2I0WJF4</accession>
<evidence type="ECO:0000256" key="5">
    <source>
        <dbReference type="ARBA" id="ARBA00022737"/>
    </source>
</evidence>
<dbReference type="InterPro" id="IPR011527">
    <property type="entry name" value="ABC1_TM_dom"/>
</dbReference>
<dbReference type="PROSITE" id="PS50929">
    <property type="entry name" value="ABC_TM1F"/>
    <property type="match status" value="2"/>
</dbReference>
<evidence type="ECO:0000313" key="15">
    <source>
        <dbReference type="EMBL" id="PKU75781.1"/>
    </source>
</evidence>
<evidence type="ECO:0000256" key="3">
    <source>
        <dbReference type="ARBA" id="ARBA00022448"/>
    </source>
</evidence>
<feature type="transmembrane region" description="Helical" evidence="12">
    <location>
        <begin position="977"/>
        <end position="997"/>
    </location>
</feature>
<protein>
    <submittedName>
        <fullName evidence="15">ABC transporter B family member 4</fullName>
    </submittedName>
</protein>
<dbReference type="PROSITE" id="PS50893">
    <property type="entry name" value="ABC_TRANSPORTER_2"/>
    <property type="match status" value="2"/>
</dbReference>
<dbReference type="SUPFAM" id="SSF90123">
    <property type="entry name" value="ABC transporter transmembrane region"/>
    <property type="match status" value="2"/>
</dbReference>
<keyword evidence="9 12" id="KW-0472">Membrane</keyword>
<dbReference type="AlphaFoldDB" id="A0A2I0WJF4"/>
<comment type="subcellular location">
    <subcellularLocation>
        <location evidence="1">Cell membrane</location>
        <topology evidence="1">Multi-pass membrane protein</topology>
    </subcellularLocation>
</comment>
<dbReference type="Proteomes" id="UP000233837">
    <property type="component" value="Unassembled WGS sequence"/>
</dbReference>
<dbReference type="InterPro" id="IPR003439">
    <property type="entry name" value="ABC_transporter-like_ATP-bd"/>
</dbReference>
<dbReference type="GO" id="GO:0015421">
    <property type="term" value="F:ABC-type oligopeptide transporter activity"/>
    <property type="evidence" value="ECO:0007669"/>
    <property type="project" value="TreeGrafter"/>
</dbReference>
<keyword evidence="8 12" id="KW-1133">Transmembrane helix</keyword>
<dbReference type="GO" id="GO:0090374">
    <property type="term" value="P:oligopeptide export from mitochondrion"/>
    <property type="evidence" value="ECO:0007669"/>
    <property type="project" value="TreeGrafter"/>
</dbReference>
<comment type="similarity">
    <text evidence="2">Belongs to the ABC transporter superfamily. ABCB family. Multidrug resistance exporter (TC 3.A.1.201) subfamily.</text>
</comment>
<reference evidence="15 16" key="2">
    <citation type="journal article" date="2017" name="Nature">
        <title>The Apostasia genome and the evolution of orchids.</title>
        <authorList>
            <person name="Zhang G.Q."/>
            <person name="Liu K.W."/>
            <person name="Li Z."/>
            <person name="Lohaus R."/>
            <person name="Hsiao Y.Y."/>
            <person name="Niu S.C."/>
            <person name="Wang J.Y."/>
            <person name="Lin Y.C."/>
            <person name="Xu Q."/>
            <person name="Chen L.J."/>
            <person name="Yoshida K."/>
            <person name="Fujiwara S."/>
            <person name="Wang Z.W."/>
            <person name="Zhang Y.Q."/>
            <person name="Mitsuda N."/>
            <person name="Wang M."/>
            <person name="Liu G.H."/>
            <person name="Pecoraro L."/>
            <person name="Huang H.X."/>
            <person name="Xiao X.J."/>
            <person name="Lin M."/>
            <person name="Wu X.Y."/>
            <person name="Wu W.L."/>
            <person name="Chen Y.Y."/>
            <person name="Chang S.B."/>
            <person name="Sakamoto S."/>
            <person name="Ohme-Takagi M."/>
            <person name="Yagi M."/>
            <person name="Zeng S.J."/>
            <person name="Shen C.Y."/>
            <person name="Yeh C.M."/>
            <person name="Luo Y.B."/>
            <person name="Tsai W.C."/>
            <person name="Van de Peer Y."/>
            <person name="Liu Z.J."/>
        </authorList>
    </citation>
    <scope>NUCLEOTIDE SEQUENCE [LARGE SCALE GENOMIC DNA]</scope>
    <source>
        <tissue evidence="15">The whole plant</tissue>
    </source>
</reference>
<dbReference type="EMBL" id="KZ502574">
    <property type="protein sequence ID" value="PKU75781.1"/>
    <property type="molecule type" value="Genomic_DNA"/>
</dbReference>
<dbReference type="FunFam" id="3.40.50.300:FF:000066">
    <property type="entry name" value="ABC transporter B family member 1"/>
    <property type="match status" value="2"/>
</dbReference>
<evidence type="ECO:0000313" key="16">
    <source>
        <dbReference type="Proteomes" id="UP000233837"/>
    </source>
</evidence>
<dbReference type="Gene3D" id="1.20.1560.10">
    <property type="entry name" value="ABC transporter type 1, transmembrane domain"/>
    <property type="match status" value="2"/>
</dbReference>
<keyword evidence="4 12" id="KW-0812">Transmembrane</keyword>
<sequence length="1280" mass="139861">MASTSEVMFKEEKKIEIMEDHKDDNKCEQNHQGNSMVPFYKLFSYADSMDIALMIIGTAGAVANGLVLPLTTLFFGNLINSFGRTVDIQNVLHQVSKEALKFIYLAVGAGIASFLQASCWMNTGERQAERLRNLYLKAILRQEIAFFDREINTGEIVGRMSGDSIITQDAMGEKVGQFIQLISTFFGGFTIAFVQGWLLTLAMLSTIPPLVFAGAIISKVIAKMASQGQTAYAAAADLVEQTISTIRTVASFTGEKQAVEKYCQSLKQSYSSSVKEGLVAGIGLGTAMLLFFCGYALGMWYGSKLILEKGYTGGDVFNVIFAVLTSSLSLGQASPCLSSFVAGQAAAFKIFETINRKPEIDAENTEGKTLEDIHGNIEFQNVCFSYPARPREQIFKDFSLVIKSGTTVALVGESGSGKSTVISLIERFYDPQDGHVLIDNINLKELQLRWIRGKISLVSQEPVLFTCSIRDNIAYGKEGATIEEIKSAAELANASSFIDKMPQGIDTMVGEYGTQLSGGQKQRVAIARAILKDPRILLLDEATSSLDAESEQLVQKSLEKVMQTRTTVIVAHRMSTVRNSDTIVVLQKGSIVQKGSHRELLKSKGGAYSQLIHLQEMKQDAVHKNQTDQDRVLSLAESGRQGSQRNNFPRSISRGRSVGPRHSFSVPFVLPLGLEIQDNSIESDTHEVSPSSHHKSQELPLLRLAYLNKPELPIFILGVIAAIFNGIILPIFGVLLSDMIETFYQPPNKLKKDSRLYAIMFIVLGILSMLAMPARSYFFAVAGSRLIRRIRIMTFEKVVNMEMEWFDDPDNSSGAIEARLSVDAAAFRSLVGDNLALLVQNTATLSIGLAIAFVANWQLSFIILGLIPLIGLNSWAQIVFMKGFTADAKIIYEKASQVASDAVGNIRTVVSFTAEGKVMKLYKEKSGSQKKTGIRQAVINGTGIGLSFFLLFCVYAASFYAGARLVQDGKTTFGKVFRVFFALAMAAIGVSHSSSVAPDSNKARGAAASVLEILDRKSKIDASDDSGIKLEELRGNIEFQQVKFSYPARKEVQILQNFCLSVKPGKTIALVGESGCGKSTIISLMQRFYDPDSGQILLDGININKFQLKWLRQQMGLVSQEPSLFNDTIRANIAYGKEGKATETEIVAASELANSHKFICALRQGYDTIVGERGCQLSGGQKQRIAIARSIVKEPKILLLDEATSALDAESELVVQEALNQVKVNRTTVVIAHRLSTIKNADLICVIKGGVIAEKGTHDMMINKGGLYASLVALHSRCAS</sequence>
<dbReference type="GO" id="GO:0005524">
    <property type="term" value="F:ATP binding"/>
    <property type="evidence" value="ECO:0007669"/>
    <property type="project" value="UniProtKB-KW"/>
</dbReference>
<keyword evidence="6" id="KW-0547">Nucleotide-binding</keyword>
<feature type="compositionally biased region" description="Polar residues" evidence="11">
    <location>
        <begin position="640"/>
        <end position="650"/>
    </location>
</feature>
<feature type="transmembrane region" description="Helical" evidence="12">
    <location>
        <begin position="835"/>
        <end position="855"/>
    </location>
</feature>
<evidence type="ECO:0000256" key="10">
    <source>
        <dbReference type="ARBA" id="ARBA00023180"/>
    </source>
</evidence>
<dbReference type="PANTHER" id="PTHR43394:SF16">
    <property type="entry name" value="ABC TRANSPORTER B FAMILY MEMBER 4-LIKE ISOFORM X1"/>
    <property type="match status" value="1"/>
</dbReference>
<feature type="transmembrane region" description="Helical" evidence="12">
    <location>
        <begin position="712"/>
        <end position="736"/>
    </location>
</feature>
<dbReference type="PANTHER" id="PTHR43394">
    <property type="entry name" value="ATP-DEPENDENT PERMEASE MDL1, MITOCHONDRIAL"/>
    <property type="match status" value="1"/>
</dbReference>
<gene>
    <name evidence="15" type="primary">ABCB4</name>
    <name evidence="15" type="ORF">MA16_Dca026231</name>
</gene>
<dbReference type="InterPro" id="IPR039421">
    <property type="entry name" value="Type_1_exporter"/>
</dbReference>
<dbReference type="FunFam" id="1.20.1560.10:FF:000025">
    <property type="entry name" value="ABC transporter B family member 9"/>
    <property type="match status" value="1"/>
</dbReference>
<dbReference type="GO" id="GO:0005886">
    <property type="term" value="C:plasma membrane"/>
    <property type="evidence" value="ECO:0007669"/>
    <property type="project" value="UniProtKB-SubCell"/>
</dbReference>
<feature type="transmembrane region" description="Helical" evidence="12">
    <location>
        <begin position="102"/>
        <end position="122"/>
    </location>
</feature>
<dbReference type="Pfam" id="PF00005">
    <property type="entry name" value="ABC_tran"/>
    <property type="match status" value="2"/>
</dbReference>
<keyword evidence="7" id="KW-0067">ATP-binding</keyword>
<feature type="transmembrane region" description="Helical" evidence="12">
    <location>
        <begin position="317"/>
        <end position="342"/>
    </location>
</feature>
<proteinExistence type="inferred from homology"/>
<feature type="transmembrane region" description="Helical" evidence="12">
    <location>
        <begin position="51"/>
        <end position="75"/>
    </location>
</feature>
<evidence type="ECO:0000259" key="13">
    <source>
        <dbReference type="PROSITE" id="PS50893"/>
    </source>
</evidence>
<organism evidence="15 16">
    <name type="scientific">Dendrobium catenatum</name>
    <dbReference type="NCBI Taxonomy" id="906689"/>
    <lineage>
        <taxon>Eukaryota</taxon>
        <taxon>Viridiplantae</taxon>
        <taxon>Streptophyta</taxon>
        <taxon>Embryophyta</taxon>
        <taxon>Tracheophyta</taxon>
        <taxon>Spermatophyta</taxon>
        <taxon>Magnoliopsida</taxon>
        <taxon>Liliopsida</taxon>
        <taxon>Asparagales</taxon>
        <taxon>Orchidaceae</taxon>
        <taxon>Epidendroideae</taxon>
        <taxon>Malaxideae</taxon>
        <taxon>Dendrobiinae</taxon>
        <taxon>Dendrobium</taxon>
    </lineage>
</organism>